<evidence type="ECO:0000313" key="11">
    <source>
        <dbReference type="EMBL" id="GGD14458.1"/>
    </source>
</evidence>
<dbReference type="NCBIfam" id="TIGR00931">
    <property type="entry name" value="antiport_nhaC"/>
    <property type="match status" value="1"/>
</dbReference>
<feature type="transmembrane region" description="Helical" evidence="9">
    <location>
        <begin position="428"/>
        <end position="447"/>
    </location>
</feature>
<protein>
    <submittedName>
        <fullName evidence="11">Na+/H+ antiporter NhaC</fullName>
    </submittedName>
</protein>
<evidence type="ECO:0000256" key="9">
    <source>
        <dbReference type="SAM" id="Phobius"/>
    </source>
</evidence>
<keyword evidence="3" id="KW-0050">Antiport</keyword>
<dbReference type="PANTHER" id="PTHR33451:SF3">
    <property type="entry name" value="MALATE-2H(+)_NA(+)-LACTATE ANTIPORTER"/>
    <property type="match status" value="1"/>
</dbReference>
<dbReference type="Pfam" id="PF03553">
    <property type="entry name" value="Na_H_antiporter"/>
    <property type="match status" value="1"/>
</dbReference>
<evidence type="ECO:0000256" key="3">
    <source>
        <dbReference type="ARBA" id="ARBA00022449"/>
    </source>
</evidence>
<keyword evidence="7 9" id="KW-0472">Membrane</keyword>
<comment type="similarity">
    <text evidence="8">Belongs to the NhaC Na(+)/H(+) (TC 2.A.35) antiporter family.</text>
</comment>
<gene>
    <name evidence="11" type="ORF">GCM10011389_22590</name>
</gene>
<evidence type="ECO:0000256" key="6">
    <source>
        <dbReference type="ARBA" id="ARBA00022989"/>
    </source>
</evidence>
<evidence type="ECO:0000259" key="10">
    <source>
        <dbReference type="Pfam" id="PF03553"/>
    </source>
</evidence>
<feature type="transmembrane region" description="Helical" evidence="9">
    <location>
        <begin position="32"/>
        <end position="51"/>
    </location>
</feature>
<comment type="subcellular location">
    <subcellularLocation>
        <location evidence="1">Cell membrane</location>
        <topology evidence="1">Multi-pass membrane protein</topology>
    </subcellularLocation>
</comment>
<proteinExistence type="inferred from homology"/>
<feature type="transmembrane region" description="Helical" evidence="9">
    <location>
        <begin position="230"/>
        <end position="250"/>
    </location>
</feature>
<feature type="transmembrane region" description="Helical" evidence="9">
    <location>
        <begin position="310"/>
        <end position="330"/>
    </location>
</feature>
<keyword evidence="2" id="KW-0813">Transport</keyword>
<dbReference type="Proteomes" id="UP000642571">
    <property type="component" value="Unassembled WGS sequence"/>
</dbReference>
<evidence type="ECO:0000256" key="5">
    <source>
        <dbReference type="ARBA" id="ARBA00022692"/>
    </source>
</evidence>
<evidence type="ECO:0000313" key="12">
    <source>
        <dbReference type="Proteomes" id="UP000642571"/>
    </source>
</evidence>
<keyword evidence="5 9" id="KW-0812">Transmembrane</keyword>
<keyword evidence="4" id="KW-1003">Cell membrane</keyword>
<organism evidence="11 12">
    <name type="scientific">Pontibacillus salipaludis</name>
    <dbReference type="NCBI Taxonomy" id="1697394"/>
    <lineage>
        <taxon>Bacteria</taxon>
        <taxon>Bacillati</taxon>
        <taxon>Bacillota</taxon>
        <taxon>Bacilli</taxon>
        <taxon>Bacillales</taxon>
        <taxon>Bacillaceae</taxon>
        <taxon>Pontibacillus</taxon>
    </lineage>
</organism>
<dbReference type="InterPro" id="IPR052180">
    <property type="entry name" value="NhaC_Na-H+_Antiporter"/>
</dbReference>
<dbReference type="EMBL" id="BMIN01000009">
    <property type="protein sequence ID" value="GGD14458.1"/>
    <property type="molecule type" value="Genomic_DNA"/>
</dbReference>
<evidence type="ECO:0000256" key="8">
    <source>
        <dbReference type="ARBA" id="ARBA00038435"/>
    </source>
</evidence>
<feature type="transmembrane region" description="Helical" evidence="9">
    <location>
        <begin position="350"/>
        <end position="375"/>
    </location>
</feature>
<keyword evidence="6 9" id="KW-1133">Transmembrane helix</keyword>
<feature type="transmembrane region" description="Helical" evidence="9">
    <location>
        <begin position="72"/>
        <end position="99"/>
    </location>
</feature>
<keyword evidence="12" id="KW-1185">Reference proteome</keyword>
<feature type="transmembrane region" description="Helical" evidence="9">
    <location>
        <begin position="189"/>
        <end position="209"/>
    </location>
</feature>
<name>A0ABQ1Q553_9BACI</name>
<evidence type="ECO:0000256" key="4">
    <source>
        <dbReference type="ARBA" id="ARBA00022475"/>
    </source>
</evidence>
<dbReference type="PANTHER" id="PTHR33451">
    <property type="entry name" value="MALATE-2H(+)/NA(+)-LACTATE ANTIPORTER"/>
    <property type="match status" value="1"/>
</dbReference>
<accession>A0ABQ1Q553</accession>
<evidence type="ECO:0000256" key="7">
    <source>
        <dbReference type="ARBA" id="ARBA00023136"/>
    </source>
</evidence>
<evidence type="ECO:0000256" key="1">
    <source>
        <dbReference type="ARBA" id="ARBA00004651"/>
    </source>
</evidence>
<evidence type="ECO:0000256" key="2">
    <source>
        <dbReference type="ARBA" id="ARBA00022448"/>
    </source>
</evidence>
<feature type="domain" description="Na+/H+ antiporter NhaC-like C-terminal" evidence="10">
    <location>
        <begin position="157"/>
        <end position="450"/>
    </location>
</feature>
<dbReference type="RefSeq" id="WP_188653802.1">
    <property type="nucleotide sequence ID" value="NZ_BMIN01000009.1"/>
</dbReference>
<dbReference type="InterPro" id="IPR018461">
    <property type="entry name" value="Na/H_Antiport_NhaC-like_C"/>
</dbReference>
<feature type="transmembrane region" description="Helical" evidence="9">
    <location>
        <begin position="396"/>
        <end position="416"/>
    </location>
</feature>
<feature type="transmembrane region" description="Helical" evidence="9">
    <location>
        <begin position="134"/>
        <end position="160"/>
    </location>
</feature>
<feature type="transmembrane region" description="Helical" evidence="9">
    <location>
        <begin position="105"/>
        <end position="122"/>
    </location>
</feature>
<feature type="transmembrane region" description="Helical" evidence="9">
    <location>
        <begin position="256"/>
        <end position="275"/>
    </location>
</feature>
<sequence length="472" mass="50910">MRREPRIWQALLPLIALIGAAACSIFFWKVGMYIPFIIGIVTSALVGKRLGYRWNELQHFLTNGVSKALPAIFILLIIGTIVGTWILSGTIPTLIYYGLELIQPNFFLPTVVITSGIVAITLGSSFTSIATIGLAFMAIGTSLGFAPAHIAGAIISGAFFGDKLSPLSDTTNIAPAMVDVNLFDHVKHMMWDTIPAFILTVIAFWILGLNTTTGDFNKTQIETILNGLDNVFVIHPLLLLLPVITIILMIRRIPAIPALVVVSALGGLVAIIVQGNTVSEVMQSMTSGFVSETGNETLDNLLSKGGIDSMLSTVALVTFATSLGGIMEGIQVFDVLIHRLIEKVKSTGSLISTTLLSTFFVSFVSGAMYLAIILPSKAFLSVYRERGISETNLSRNVEAAGTVGVTLVPWGVPAVFASGLMDISPYSFIPFIFFAYFVLLINVIYGYTGFTITKEEPALPSEKENLEYPKTV</sequence>
<dbReference type="PROSITE" id="PS51257">
    <property type="entry name" value="PROKAR_LIPOPROTEIN"/>
    <property type="match status" value="1"/>
</dbReference>
<comment type="caution">
    <text evidence="11">The sequence shown here is derived from an EMBL/GenBank/DDBJ whole genome shotgun (WGS) entry which is preliminary data.</text>
</comment>
<dbReference type="InterPro" id="IPR004770">
    <property type="entry name" value="Na/H_antiport_NhaC"/>
</dbReference>
<reference evidence="12" key="1">
    <citation type="journal article" date="2019" name="Int. J. Syst. Evol. Microbiol.">
        <title>The Global Catalogue of Microorganisms (GCM) 10K type strain sequencing project: providing services to taxonomists for standard genome sequencing and annotation.</title>
        <authorList>
            <consortium name="The Broad Institute Genomics Platform"/>
            <consortium name="The Broad Institute Genome Sequencing Center for Infectious Disease"/>
            <person name="Wu L."/>
            <person name="Ma J."/>
        </authorList>
    </citation>
    <scope>NUCLEOTIDE SEQUENCE [LARGE SCALE GENOMIC DNA]</scope>
    <source>
        <strain evidence="12">CGMCC 1.15353</strain>
    </source>
</reference>